<dbReference type="SUPFAM" id="SSF103473">
    <property type="entry name" value="MFS general substrate transporter"/>
    <property type="match status" value="1"/>
</dbReference>
<feature type="transmembrane region" description="Helical" evidence="8">
    <location>
        <begin position="105"/>
        <end position="126"/>
    </location>
</feature>
<evidence type="ECO:0000256" key="3">
    <source>
        <dbReference type="ARBA" id="ARBA00022448"/>
    </source>
</evidence>
<dbReference type="InterPro" id="IPR020846">
    <property type="entry name" value="MFS_dom"/>
</dbReference>
<dbReference type="InterPro" id="IPR011701">
    <property type="entry name" value="MFS"/>
</dbReference>
<proteinExistence type="inferred from homology"/>
<dbReference type="Proteomes" id="UP000564496">
    <property type="component" value="Unassembled WGS sequence"/>
</dbReference>
<gene>
    <name evidence="10" type="ORF">BJ988_003177</name>
</gene>
<evidence type="ECO:0000256" key="4">
    <source>
        <dbReference type="ARBA" id="ARBA00022475"/>
    </source>
</evidence>
<dbReference type="GO" id="GO:0022857">
    <property type="term" value="F:transmembrane transporter activity"/>
    <property type="evidence" value="ECO:0007669"/>
    <property type="project" value="InterPro"/>
</dbReference>
<dbReference type="Gene3D" id="1.20.1250.20">
    <property type="entry name" value="MFS general substrate transporter like domains"/>
    <property type="match status" value="1"/>
</dbReference>
<evidence type="ECO:0000256" key="5">
    <source>
        <dbReference type="ARBA" id="ARBA00022692"/>
    </source>
</evidence>
<comment type="caution">
    <text evidence="10">The sequence shown here is derived from an EMBL/GenBank/DDBJ whole genome shotgun (WGS) entry which is preliminary data.</text>
</comment>
<feature type="transmembrane region" description="Helical" evidence="8">
    <location>
        <begin position="51"/>
        <end position="71"/>
    </location>
</feature>
<dbReference type="PROSITE" id="PS50850">
    <property type="entry name" value="MFS"/>
    <property type="match status" value="1"/>
</dbReference>
<accession>A0A7Z0ISW2</accession>
<sequence>MSGQEAVEPGHRRVLIALVAIGMTTFVQLYYPQALIPAISRDFTVDASHAALTVSAATIGLAVAALGWSWVADRIGQAPAMTIAVVTAAVIGLVVPFAPSFPALVLLRVGQGVALGGTPALALAYLNQQVSRGAALSAGATYISGTVLGGVAGRLIAAPIADVSDWRVAALVAGSVSALCAVVAVTALPRERRGPATPRSRPTSMRSGMLANLTNPGQLALYAQAFLLMGAQVAVFNYLGYRLELEPFDLPPSLTAVIFLAGLAGAVSARLAATLAGRFGRRRVLLASSLTMVAGAALTIPDRLTSVLIGLLLFTTAYFCAHSIASGWVGPMATSGIAQATSLYTLFYYAGSSLFGWLGGLAFAAGWTGTASMVIVIVLLAFTAALTLLPHPAVEPGVHTPSKTYAAPSSPR</sequence>
<feature type="transmembrane region" description="Helical" evidence="8">
    <location>
        <begin position="168"/>
        <end position="189"/>
    </location>
</feature>
<comment type="similarity">
    <text evidence="2">Belongs to the major facilitator superfamily.</text>
</comment>
<evidence type="ECO:0000256" key="7">
    <source>
        <dbReference type="ARBA" id="ARBA00023136"/>
    </source>
</evidence>
<feature type="transmembrane region" description="Helical" evidence="8">
    <location>
        <begin position="78"/>
        <end position="99"/>
    </location>
</feature>
<dbReference type="EMBL" id="JACBZR010000001">
    <property type="protein sequence ID" value="NYI78529.1"/>
    <property type="molecule type" value="Genomic_DNA"/>
</dbReference>
<dbReference type="PANTHER" id="PTHR43271">
    <property type="entry name" value="BLL2771 PROTEIN"/>
    <property type="match status" value="1"/>
</dbReference>
<dbReference type="InterPro" id="IPR036259">
    <property type="entry name" value="MFS_trans_sf"/>
</dbReference>
<evidence type="ECO:0000256" key="2">
    <source>
        <dbReference type="ARBA" id="ARBA00008335"/>
    </source>
</evidence>
<dbReference type="AlphaFoldDB" id="A0A7Z0ISW2"/>
<keyword evidence="4" id="KW-1003">Cell membrane</keyword>
<comment type="subcellular location">
    <subcellularLocation>
        <location evidence="1">Cell membrane</location>
        <topology evidence="1">Multi-pass membrane protein</topology>
    </subcellularLocation>
</comment>
<keyword evidence="5 8" id="KW-0812">Transmembrane</keyword>
<dbReference type="RefSeq" id="WP_179658841.1">
    <property type="nucleotide sequence ID" value="NZ_JACBZR010000001.1"/>
</dbReference>
<dbReference type="GO" id="GO:0005886">
    <property type="term" value="C:plasma membrane"/>
    <property type="evidence" value="ECO:0007669"/>
    <property type="project" value="UniProtKB-SubCell"/>
</dbReference>
<evidence type="ECO:0000313" key="11">
    <source>
        <dbReference type="Proteomes" id="UP000564496"/>
    </source>
</evidence>
<feature type="domain" description="Major facilitator superfamily (MFS) profile" evidence="9">
    <location>
        <begin position="13"/>
        <end position="395"/>
    </location>
</feature>
<feature type="transmembrane region" description="Helical" evidence="8">
    <location>
        <begin position="253"/>
        <end position="272"/>
    </location>
</feature>
<dbReference type="Pfam" id="PF07690">
    <property type="entry name" value="MFS_1"/>
    <property type="match status" value="1"/>
</dbReference>
<feature type="transmembrane region" description="Helical" evidence="8">
    <location>
        <begin position="219"/>
        <end position="241"/>
    </location>
</feature>
<evidence type="ECO:0000256" key="8">
    <source>
        <dbReference type="SAM" id="Phobius"/>
    </source>
</evidence>
<keyword evidence="6 8" id="KW-1133">Transmembrane helix</keyword>
<keyword evidence="11" id="KW-1185">Reference proteome</keyword>
<evidence type="ECO:0000259" key="9">
    <source>
        <dbReference type="PROSITE" id="PS50850"/>
    </source>
</evidence>
<organism evidence="10 11">
    <name type="scientific">Nocardioides panzhihuensis</name>
    <dbReference type="NCBI Taxonomy" id="860243"/>
    <lineage>
        <taxon>Bacteria</taxon>
        <taxon>Bacillati</taxon>
        <taxon>Actinomycetota</taxon>
        <taxon>Actinomycetes</taxon>
        <taxon>Propionibacteriales</taxon>
        <taxon>Nocardioidaceae</taxon>
        <taxon>Nocardioides</taxon>
    </lineage>
</organism>
<dbReference type="PANTHER" id="PTHR43271:SF1">
    <property type="entry name" value="INNER MEMBRANE TRANSPORT PROTEIN YNFM"/>
    <property type="match status" value="1"/>
</dbReference>
<feature type="transmembrane region" description="Helical" evidence="8">
    <location>
        <begin position="307"/>
        <end position="325"/>
    </location>
</feature>
<protein>
    <submittedName>
        <fullName evidence="10">Putative MFS family arabinose efflux permease</fullName>
    </submittedName>
</protein>
<evidence type="ECO:0000313" key="10">
    <source>
        <dbReference type="EMBL" id="NYI78529.1"/>
    </source>
</evidence>
<evidence type="ECO:0000256" key="1">
    <source>
        <dbReference type="ARBA" id="ARBA00004651"/>
    </source>
</evidence>
<keyword evidence="3" id="KW-0813">Transport</keyword>
<feature type="transmembrane region" description="Helical" evidence="8">
    <location>
        <begin position="12"/>
        <end position="31"/>
    </location>
</feature>
<dbReference type="CDD" id="cd17324">
    <property type="entry name" value="MFS_NepI_like"/>
    <property type="match status" value="1"/>
</dbReference>
<name>A0A7Z0ISW2_9ACTN</name>
<feature type="transmembrane region" description="Helical" evidence="8">
    <location>
        <begin position="346"/>
        <end position="365"/>
    </location>
</feature>
<feature type="transmembrane region" description="Helical" evidence="8">
    <location>
        <begin position="133"/>
        <end position="156"/>
    </location>
</feature>
<keyword evidence="7 8" id="KW-0472">Membrane</keyword>
<evidence type="ECO:0000256" key="6">
    <source>
        <dbReference type="ARBA" id="ARBA00022989"/>
    </source>
</evidence>
<reference evidence="10 11" key="1">
    <citation type="submission" date="2020-07" db="EMBL/GenBank/DDBJ databases">
        <title>Sequencing the genomes of 1000 actinobacteria strains.</title>
        <authorList>
            <person name="Klenk H.-P."/>
        </authorList>
    </citation>
    <scope>NUCLEOTIDE SEQUENCE [LARGE SCALE GENOMIC DNA]</scope>
    <source>
        <strain evidence="10 11">DSM 26487</strain>
    </source>
</reference>
<feature type="transmembrane region" description="Helical" evidence="8">
    <location>
        <begin position="371"/>
        <end position="389"/>
    </location>
</feature>